<dbReference type="Gene3D" id="3.40.50.720">
    <property type="entry name" value="NAD(P)-binding Rossmann-like Domain"/>
    <property type="match status" value="1"/>
</dbReference>
<evidence type="ECO:0000313" key="2">
    <source>
        <dbReference type="Proteomes" id="UP000472335"/>
    </source>
</evidence>
<name>A0A6G4UZD2_9ACTN</name>
<dbReference type="InterPro" id="IPR035985">
    <property type="entry name" value="Ubiquitin-activating_enz"/>
</dbReference>
<dbReference type="NCBIfam" id="TIGR03882">
    <property type="entry name" value="cyclo_dehyd_2"/>
    <property type="match status" value="1"/>
</dbReference>
<protein>
    <submittedName>
        <fullName evidence="1">TOMM leader peptide-binding protein</fullName>
    </submittedName>
</protein>
<evidence type="ECO:0000313" key="1">
    <source>
        <dbReference type="EMBL" id="NGO07010.1"/>
    </source>
</evidence>
<dbReference type="EMBL" id="JAAKZY010000009">
    <property type="protein sequence ID" value="NGO07010.1"/>
    <property type="molecule type" value="Genomic_DNA"/>
</dbReference>
<reference evidence="1 2" key="1">
    <citation type="submission" date="2020-02" db="EMBL/GenBank/DDBJ databases">
        <title>Whole-genome analyses of novel actinobacteria.</title>
        <authorList>
            <person name="Sahin N."/>
            <person name="Gencbay T."/>
        </authorList>
    </citation>
    <scope>NUCLEOTIDE SEQUENCE [LARGE SCALE GENOMIC DNA]</scope>
    <source>
        <strain evidence="1 2">HC44</strain>
    </source>
</reference>
<dbReference type="RefSeq" id="WP_165254927.1">
    <property type="nucleotide sequence ID" value="NZ_JAAKZY010000009.1"/>
</dbReference>
<accession>A0A6G4UZD2</accession>
<organism evidence="1 2">
    <name type="scientific">Streptomyces scabichelini</name>
    <dbReference type="NCBI Taxonomy" id="2711217"/>
    <lineage>
        <taxon>Bacteria</taxon>
        <taxon>Bacillati</taxon>
        <taxon>Actinomycetota</taxon>
        <taxon>Actinomycetes</taxon>
        <taxon>Kitasatosporales</taxon>
        <taxon>Streptomycetaceae</taxon>
        <taxon>Streptomyces</taxon>
    </lineage>
</organism>
<dbReference type="AlphaFoldDB" id="A0A6G4UZD2"/>
<keyword evidence="2" id="KW-1185">Reference proteome</keyword>
<gene>
    <name evidence="1" type="ORF">G5C60_04915</name>
</gene>
<comment type="caution">
    <text evidence="1">The sequence shown here is derived from an EMBL/GenBank/DDBJ whole genome shotgun (WGS) entry which is preliminary data.</text>
</comment>
<dbReference type="GO" id="GO:0008641">
    <property type="term" value="F:ubiquitin-like modifier activating enzyme activity"/>
    <property type="evidence" value="ECO:0007669"/>
    <property type="project" value="InterPro"/>
</dbReference>
<dbReference type="InterPro" id="IPR022291">
    <property type="entry name" value="Bacteriocin_synth_cyclodeHase"/>
</dbReference>
<dbReference type="SUPFAM" id="SSF69572">
    <property type="entry name" value="Activating enzymes of the ubiquitin-like proteins"/>
    <property type="match status" value="1"/>
</dbReference>
<sequence>MTDGCYRVKRHFSVVVHSPDRVEFRDGVWNARSALVDDKGASGRLAAVVAALDGTRTPAEAADVAQAPQAEVQAVLDHLKDLDVLEDAPDNYTDHYLDLISGRGPQPRETPPVVLVGSARLCASVGATVTAALPSAKVVEGGPDHPLAAPGPAEAAWLEDGLEFHRAMDRFADLTGSFVVLLDEVVDPLRAQLVNRVCGHHDIPWLYAAADGPFATVGPLVVPGRTACWECYETRVWMNLRESASYQRYKAALAQGAVAPPDCSLQPVLAQLLTAHTAPEVLSFATTGTAVTASQVLALYLPTMEFAVNEVLRVPGCPACAPAPERDDRELYFDLRALREPQEERA</sequence>
<dbReference type="Proteomes" id="UP000472335">
    <property type="component" value="Unassembled WGS sequence"/>
</dbReference>
<proteinExistence type="predicted"/>